<dbReference type="AlphaFoldDB" id="A0A9D7JZL0"/>
<dbReference type="EMBL" id="JADJUC010000004">
    <property type="protein sequence ID" value="MBK8523684.1"/>
    <property type="molecule type" value="Genomic_DNA"/>
</dbReference>
<comment type="caution">
    <text evidence="1">The sequence shown here is derived from an EMBL/GenBank/DDBJ whole genome shotgun (WGS) entry which is preliminary data.</text>
</comment>
<organism evidence="1 2">
    <name type="scientific">Candidatus Proximibacter danicus</name>
    <dbReference type="NCBI Taxonomy" id="2954365"/>
    <lineage>
        <taxon>Bacteria</taxon>
        <taxon>Pseudomonadati</taxon>
        <taxon>Pseudomonadota</taxon>
        <taxon>Betaproteobacteria</taxon>
        <taxon>Candidatus Proximibacter</taxon>
    </lineage>
</organism>
<reference evidence="1" key="1">
    <citation type="submission" date="2020-10" db="EMBL/GenBank/DDBJ databases">
        <title>Connecting structure to function with the recovery of over 1000 high-quality activated sludge metagenome-assembled genomes encoding full-length rRNA genes using long-read sequencing.</title>
        <authorList>
            <person name="Singleton C.M."/>
            <person name="Petriglieri F."/>
            <person name="Kristensen J.M."/>
            <person name="Kirkegaard R.H."/>
            <person name="Michaelsen T.Y."/>
            <person name="Andersen M.H."/>
            <person name="Karst S.M."/>
            <person name="Dueholm M.S."/>
            <person name="Nielsen P.H."/>
            <person name="Albertsen M."/>
        </authorList>
    </citation>
    <scope>NUCLEOTIDE SEQUENCE</scope>
    <source>
        <strain evidence="1">Hirt_18-Q3-R61-65_BATAC.395</strain>
    </source>
</reference>
<proteinExistence type="predicted"/>
<name>A0A9D7JZL0_9PROT</name>
<gene>
    <name evidence="1" type="ORF">IPL58_05925</name>
</gene>
<accession>A0A9D7JZL0</accession>
<sequence>MRSTKASGAVERLRTRSANPDYSMSVRADGLFVLRLVSEDGVSMPVGEPLAMDEFVHFVNAIKAQAPKRESKLDVAFRTQLKGK</sequence>
<evidence type="ECO:0000313" key="2">
    <source>
        <dbReference type="Proteomes" id="UP000886689"/>
    </source>
</evidence>
<protein>
    <submittedName>
        <fullName evidence="1">Uncharacterized protein</fullName>
    </submittedName>
</protein>
<dbReference type="Proteomes" id="UP000886689">
    <property type="component" value="Unassembled WGS sequence"/>
</dbReference>
<evidence type="ECO:0000313" key="1">
    <source>
        <dbReference type="EMBL" id="MBK8523684.1"/>
    </source>
</evidence>